<evidence type="ECO:0000256" key="2">
    <source>
        <dbReference type="ARBA" id="ARBA00022801"/>
    </source>
</evidence>
<comment type="cofactor">
    <cofactor evidence="1">
        <name>Mg(2+)</name>
        <dbReference type="ChEBI" id="CHEBI:18420"/>
    </cofactor>
</comment>
<dbReference type="AlphaFoldDB" id="A0A9D1F644"/>
<dbReference type="Proteomes" id="UP000823927">
    <property type="component" value="Unassembled WGS sequence"/>
</dbReference>
<dbReference type="PANTHER" id="PTHR11839">
    <property type="entry name" value="UDP/ADP-SUGAR PYROPHOSPHATASE"/>
    <property type="match status" value="1"/>
</dbReference>
<dbReference type="SUPFAM" id="SSF55811">
    <property type="entry name" value="Nudix"/>
    <property type="match status" value="1"/>
</dbReference>
<proteinExistence type="predicted"/>
<dbReference type="PRINTS" id="PR00502">
    <property type="entry name" value="NUDIXFAMILY"/>
</dbReference>
<keyword evidence="2 4" id="KW-0378">Hydrolase</keyword>
<dbReference type="Gene3D" id="3.90.79.10">
    <property type="entry name" value="Nucleoside Triphosphate Pyrophosphohydrolase"/>
    <property type="match status" value="1"/>
</dbReference>
<accession>A0A9D1F644</accession>
<protein>
    <submittedName>
        <fullName evidence="4">NUDIX hydrolase</fullName>
    </submittedName>
</protein>
<evidence type="ECO:0000256" key="1">
    <source>
        <dbReference type="ARBA" id="ARBA00001946"/>
    </source>
</evidence>
<dbReference type="EMBL" id="DVIT01000053">
    <property type="protein sequence ID" value="HIS48368.1"/>
    <property type="molecule type" value="Genomic_DNA"/>
</dbReference>
<dbReference type="GO" id="GO:0016787">
    <property type="term" value="F:hydrolase activity"/>
    <property type="evidence" value="ECO:0007669"/>
    <property type="project" value="UniProtKB-KW"/>
</dbReference>
<dbReference type="InterPro" id="IPR015797">
    <property type="entry name" value="NUDIX_hydrolase-like_dom_sf"/>
</dbReference>
<sequence>MRRVKGVEQKTHTKFLNFYELDMENENGRHSAYYVASRAKTTEDLKLKTRKNTPDGVIIYSLYGEAQDKVVLIRQYRCPLDDYIYEFPAGLVDEGETFQEAGVRELKEETGLTFTPAEAPEMFCKPFFTTIGMTDESCGTIYGYASGTPSREGQEENEEIEIVLADKAEVRRILKEENVAIMCAYMLMHFLEVEPGHAFDFLKKGVEE</sequence>
<dbReference type="PANTHER" id="PTHR11839:SF18">
    <property type="entry name" value="NUDIX HYDROLASE DOMAIN-CONTAINING PROTEIN"/>
    <property type="match status" value="1"/>
</dbReference>
<dbReference type="Pfam" id="PF00293">
    <property type="entry name" value="NUDIX"/>
    <property type="match status" value="1"/>
</dbReference>
<dbReference type="GO" id="GO:0019693">
    <property type="term" value="P:ribose phosphate metabolic process"/>
    <property type="evidence" value="ECO:0007669"/>
    <property type="project" value="TreeGrafter"/>
</dbReference>
<reference evidence="4" key="1">
    <citation type="submission" date="2020-10" db="EMBL/GenBank/DDBJ databases">
        <authorList>
            <person name="Gilroy R."/>
        </authorList>
    </citation>
    <scope>NUCLEOTIDE SEQUENCE</scope>
    <source>
        <strain evidence="4">CHK178-757</strain>
    </source>
</reference>
<feature type="domain" description="Nudix hydrolase" evidence="3">
    <location>
        <begin position="50"/>
        <end position="187"/>
    </location>
</feature>
<gene>
    <name evidence="4" type="ORF">IAB46_12605</name>
</gene>
<organism evidence="4 5">
    <name type="scientific">Candidatus Scybalocola faecigallinarum</name>
    <dbReference type="NCBI Taxonomy" id="2840941"/>
    <lineage>
        <taxon>Bacteria</taxon>
        <taxon>Bacillati</taxon>
        <taxon>Bacillota</taxon>
        <taxon>Clostridia</taxon>
        <taxon>Lachnospirales</taxon>
        <taxon>Lachnospiraceae</taxon>
        <taxon>Lachnospiraceae incertae sedis</taxon>
        <taxon>Candidatus Scybalocola (ex Gilroy et al. 2021)</taxon>
    </lineage>
</organism>
<dbReference type="InterPro" id="IPR000086">
    <property type="entry name" value="NUDIX_hydrolase_dom"/>
</dbReference>
<dbReference type="CDD" id="cd03424">
    <property type="entry name" value="NUDIX_ADPRase_Nudt5_UGPPase_Nudt14"/>
    <property type="match status" value="1"/>
</dbReference>
<dbReference type="InterPro" id="IPR020476">
    <property type="entry name" value="Nudix_hydrolase"/>
</dbReference>
<dbReference type="GO" id="GO:0006753">
    <property type="term" value="P:nucleoside phosphate metabolic process"/>
    <property type="evidence" value="ECO:0007669"/>
    <property type="project" value="TreeGrafter"/>
</dbReference>
<evidence type="ECO:0000259" key="3">
    <source>
        <dbReference type="PROSITE" id="PS51462"/>
    </source>
</evidence>
<reference evidence="4" key="2">
    <citation type="journal article" date="2021" name="PeerJ">
        <title>Extensive microbial diversity within the chicken gut microbiome revealed by metagenomics and culture.</title>
        <authorList>
            <person name="Gilroy R."/>
            <person name="Ravi A."/>
            <person name="Getino M."/>
            <person name="Pursley I."/>
            <person name="Horton D.L."/>
            <person name="Alikhan N.F."/>
            <person name="Baker D."/>
            <person name="Gharbi K."/>
            <person name="Hall N."/>
            <person name="Watson M."/>
            <person name="Adriaenssens E.M."/>
            <person name="Foster-Nyarko E."/>
            <person name="Jarju S."/>
            <person name="Secka A."/>
            <person name="Antonio M."/>
            <person name="Oren A."/>
            <person name="Chaudhuri R.R."/>
            <person name="La Ragione R."/>
            <person name="Hildebrand F."/>
            <person name="Pallen M.J."/>
        </authorList>
    </citation>
    <scope>NUCLEOTIDE SEQUENCE</scope>
    <source>
        <strain evidence="4">CHK178-757</strain>
    </source>
</reference>
<name>A0A9D1F644_9FIRM</name>
<dbReference type="PROSITE" id="PS51462">
    <property type="entry name" value="NUDIX"/>
    <property type="match status" value="1"/>
</dbReference>
<comment type="caution">
    <text evidence="4">The sequence shown here is derived from an EMBL/GenBank/DDBJ whole genome shotgun (WGS) entry which is preliminary data.</text>
</comment>
<evidence type="ECO:0000313" key="5">
    <source>
        <dbReference type="Proteomes" id="UP000823927"/>
    </source>
</evidence>
<evidence type="ECO:0000313" key="4">
    <source>
        <dbReference type="EMBL" id="HIS48368.1"/>
    </source>
</evidence>